<dbReference type="EMBL" id="LABX01000011">
    <property type="protein sequence ID" value="KMO41081.1"/>
    <property type="molecule type" value="Genomic_DNA"/>
</dbReference>
<dbReference type="AlphaFoldDB" id="A0A0J6VPF8"/>
<evidence type="ECO:0000313" key="3">
    <source>
        <dbReference type="Proteomes" id="UP000035929"/>
    </source>
</evidence>
<dbReference type="Pfam" id="PF03929">
    <property type="entry name" value="PepSY_TM"/>
    <property type="match status" value="1"/>
</dbReference>
<feature type="transmembrane region" description="Helical" evidence="1">
    <location>
        <begin position="188"/>
        <end position="209"/>
    </location>
</feature>
<sequence>MIRFWSSIHTWTSLICTTFLLMLCLTGLPLIFHHELNHALGYEVEPPPLPPGTPHVSLDRVVEAALAHRPGEVIQFVGFDRDEPNIAVLSMNKTAEANPDTNSHIVIDRRTGAVLKELKSNEGPIHFLLKMHVDMFLGLPGKLFLGAMGVLFVAALVSGAVLYGPFMKKLDFGTVRRSRARRIRWLDWHNLIGITALTWTLVVGTTGFINALDDLILKSWQAGQLAEMTAPYRNSPRPDALSSLEAAVATAKAAAPAMTPRIIAYPGTMFTSTNHYAVFLAGDTPLTARLLKPALIDAATGALTDLRAMPWYVQTVFVAQPLHFGDYGGLPLKIIWALFDMATIALLGGGLYLWAVRRRKSGMRSNDETEAGAAQAFLGVAE</sequence>
<reference evidence="2 3" key="1">
    <citation type="submission" date="2015-03" db="EMBL/GenBank/DDBJ databases">
        <title>Genome sequencing of Methylobacterium aquaticum DSM16371 type strain.</title>
        <authorList>
            <person name="Chaudhry V."/>
            <person name="Patil P.B."/>
        </authorList>
    </citation>
    <scope>NUCLEOTIDE SEQUENCE [LARGE SCALE GENOMIC DNA]</scope>
    <source>
        <strain evidence="2 3">DSM 16371</strain>
    </source>
</reference>
<gene>
    <name evidence="2" type="ORF">VP06_01490</name>
</gene>
<feature type="transmembrane region" description="Helical" evidence="1">
    <location>
        <begin position="143"/>
        <end position="167"/>
    </location>
</feature>
<dbReference type="PANTHER" id="PTHR34219:SF3">
    <property type="entry name" value="BLL7967 PROTEIN"/>
    <property type="match status" value="1"/>
</dbReference>
<feature type="transmembrane region" description="Helical" evidence="1">
    <location>
        <begin position="12"/>
        <end position="32"/>
    </location>
</feature>
<comment type="caution">
    <text evidence="2">The sequence shown here is derived from an EMBL/GenBank/DDBJ whole genome shotgun (WGS) entry which is preliminary data.</text>
</comment>
<evidence type="ECO:0000313" key="2">
    <source>
        <dbReference type="EMBL" id="KMO41081.1"/>
    </source>
</evidence>
<dbReference type="InterPro" id="IPR005625">
    <property type="entry name" value="PepSY-ass_TM"/>
</dbReference>
<name>A0A0J6VPF8_9HYPH</name>
<protein>
    <submittedName>
        <fullName evidence="2">Peptidase</fullName>
    </submittedName>
</protein>
<dbReference type="Proteomes" id="UP000035929">
    <property type="component" value="Unassembled WGS sequence"/>
</dbReference>
<dbReference type="PATRIC" id="fig|270351.6.peg.434"/>
<keyword evidence="1" id="KW-1133">Transmembrane helix</keyword>
<proteinExistence type="predicted"/>
<keyword evidence="1" id="KW-0472">Membrane</keyword>
<keyword evidence="1" id="KW-0812">Transmembrane</keyword>
<dbReference type="PANTHER" id="PTHR34219">
    <property type="entry name" value="IRON-REGULATED INNER MEMBRANE PROTEIN-RELATED"/>
    <property type="match status" value="1"/>
</dbReference>
<organism evidence="2 3">
    <name type="scientific">Methylobacterium aquaticum</name>
    <dbReference type="NCBI Taxonomy" id="270351"/>
    <lineage>
        <taxon>Bacteria</taxon>
        <taxon>Pseudomonadati</taxon>
        <taxon>Pseudomonadota</taxon>
        <taxon>Alphaproteobacteria</taxon>
        <taxon>Hyphomicrobiales</taxon>
        <taxon>Methylobacteriaceae</taxon>
        <taxon>Methylobacterium</taxon>
    </lineage>
</organism>
<evidence type="ECO:0000256" key="1">
    <source>
        <dbReference type="SAM" id="Phobius"/>
    </source>
</evidence>
<feature type="transmembrane region" description="Helical" evidence="1">
    <location>
        <begin position="334"/>
        <end position="355"/>
    </location>
</feature>
<dbReference type="OrthoDB" id="6307929at2"/>
<accession>A0A0J6VPF8</accession>